<evidence type="ECO:0000313" key="2">
    <source>
        <dbReference type="EMBL" id="RON27512.1"/>
    </source>
</evidence>
<keyword evidence="1" id="KW-1133">Transmembrane helix</keyword>
<feature type="transmembrane region" description="Helical" evidence="1">
    <location>
        <begin position="9"/>
        <end position="27"/>
    </location>
</feature>
<dbReference type="AlphaFoldDB" id="A0A423IPY2"/>
<dbReference type="EMBL" id="MOBL01000034">
    <property type="protein sequence ID" value="RON27512.1"/>
    <property type="molecule type" value="Genomic_DNA"/>
</dbReference>
<name>A0A423IPY2_9PSED</name>
<evidence type="ECO:0000313" key="3">
    <source>
        <dbReference type="Proteomes" id="UP000283260"/>
    </source>
</evidence>
<comment type="caution">
    <text evidence="2">The sequence shown here is derived from an EMBL/GenBank/DDBJ whole genome shotgun (WGS) entry which is preliminary data.</text>
</comment>
<reference evidence="2 3" key="1">
    <citation type="submission" date="2016-10" db="EMBL/GenBank/DDBJ databases">
        <title>Comparative genome analysis of multiple Pseudomonas spp. focuses on biocontrol and plant growth promoting traits.</title>
        <authorList>
            <person name="Tao X.-Y."/>
            <person name="Taylor C.G."/>
        </authorList>
    </citation>
    <scope>NUCLEOTIDE SEQUENCE [LARGE SCALE GENOMIC DNA]</scope>
    <source>
        <strain evidence="2 3">94G2</strain>
    </source>
</reference>
<keyword evidence="1" id="KW-0812">Transmembrane</keyword>
<accession>A0A423IPY2</accession>
<protein>
    <submittedName>
        <fullName evidence="2">Uncharacterized protein</fullName>
    </submittedName>
</protein>
<proteinExistence type="predicted"/>
<gene>
    <name evidence="2" type="ORF">BK661_24995</name>
</gene>
<organism evidence="2 3">
    <name type="scientific">Pseudomonas frederiksbergensis</name>
    <dbReference type="NCBI Taxonomy" id="104087"/>
    <lineage>
        <taxon>Bacteria</taxon>
        <taxon>Pseudomonadati</taxon>
        <taxon>Pseudomonadota</taxon>
        <taxon>Gammaproteobacteria</taxon>
        <taxon>Pseudomonadales</taxon>
        <taxon>Pseudomonadaceae</taxon>
        <taxon>Pseudomonas</taxon>
    </lineage>
</organism>
<dbReference type="RefSeq" id="WP_123500900.1">
    <property type="nucleotide sequence ID" value="NZ_JBNDKA010000001.1"/>
</dbReference>
<evidence type="ECO:0000256" key="1">
    <source>
        <dbReference type="SAM" id="Phobius"/>
    </source>
</evidence>
<keyword evidence="1" id="KW-0472">Membrane</keyword>
<dbReference type="Proteomes" id="UP000283260">
    <property type="component" value="Unassembled WGS sequence"/>
</dbReference>
<sequence length="236" mass="27158">MSFRRWIDGWRFILLMVLAVTLLRWWIDSTLDDFEVSLNINEPWEDMLQRSNAAIGPIPSGKVWSNKSRSGVCLRFNDPDYGFVTPLARYFTITSKNGRVGRVRLSPQIEPLPLDDALKVVLGLHDQWREKGWIAAKVLDDPVIADTPEWRAWLRDGTGYAMSFWLAGDKYQLKLDLEPSNRSRHRTDQRYLIFVTLAEPWLPFENAEHARIQDHPIASLFPSKSDGAPPCQLPPS</sequence>